<protein>
    <submittedName>
        <fullName evidence="18">Cytochrome P450 4Z1</fullName>
    </submittedName>
</protein>
<keyword evidence="9 16" id="KW-1133">Transmembrane helix</keyword>
<accession>A0A8B7AAB2</accession>
<dbReference type="InterPro" id="IPR050196">
    <property type="entry name" value="Cytochrome_P450_Monoox"/>
</dbReference>
<feature type="binding site" description="axial binding residue" evidence="14">
    <location>
        <position position="453"/>
    </location>
    <ligand>
        <name>heme</name>
        <dbReference type="ChEBI" id="CHEBI:30413"/>
    </ligand>
    <ligandPart>
        <name>Fe</name>
        <dbReference type="ChEBI" id="CHEBI:18248"/>
    </ligandPart>
</feature>
<dbReference type="PRINTS" id="PR00463">
    <property type="entry name" value="EP450I"/>
</dbReference>
<keyword evidence="12 15" id="KW-0503">Monooxygenase</keyword>
<evidence type="ECO:0000313" key="17">
    <source>
        <dbReference type="Proteomes" id="UP000694850"/>
    </source>
</evidence>
<evidence type="ECO:0000256" key="6">
    <source>
        <dbReference type="ARBA" id="ARBA00022692"/>
    </source>
</evidence>
<dbReference type="GO" id="GO:0004497">
    <property type="term" value="F:monooxygenase activity"/>
    <property type="evidence" value="ECO:0007669"/>
    <property type="project" value="UniProtKB-KW"/>
</dbReference>
<keyword evidence="13 16" id="KW-0472">Membrane</keyword>
<dbReference type="InterPro" id="IPR001128">
    <property type="entry name" value="Cyt_P450"/>
</dbReference>
<dbReference type="PRINTS" id="PR00385">
    <property type="entry name" value="P450"/>
</dbReference>
<name>A0A8B7AAB2_ORYAF</name>
<evidence type="ECO:0000256" key="5">
    <source>
        <dbReference type="ARBA" id="ARBA00022617"/>
    </source>
</evidence>
<keyword evidence="5 14" id="KW-0349">Heme</keyword>
<dbReference type="AlphaFoldDB" id="A0A8B7AAB2"/>
<comment type="similarity">
    <text evidence="4 15">Belongs to the cytochrome P450 family.</text>
</comment>
<evidence type="ECO:0000256" key="16">
    <source>
        <dbReference type="SAM" id="Phobius"/>
    </source>
</evidence>
<evidence type="ECO:0000256" key="10">
    <source>
        <dbReference type="ARBA" id="ARBA00023002"/>
    </source>
</evidence>
<dbReference type="GO" id="GO:0016705">
    <property type="term" value="F:oxidoreductase activity, acting on paired donors, with incorporation or reduction of molecular oxygen"/>
    <property type="evidence" value="ECO:0007669"/>
    <property type="project" value="InterPro"/>
</dbReference>
<evidence type="ECO:0000256" key="14">
    <source>
        <dbReference type="PIRSR" id="PIRSR602401-1"/>
    </source>
</evidence>
<dbReference type="PROSITE" id="PS00086">
    <property type="entry name" value="CYTOCHROME_P450"/>
    <property type="match status" value="1"/>
</dbReference>
<keyword evidence="8" id="KW-0256">Endoplasmic reticulum</keyword>
<dbReference type="OrthoDB" id="1470350at2759"/>
<dbReference type="GO" id="GO:0005789">
    <property type="term" value="C:endoplasmic reticulum membrane"/>
    <property type="evidence" value="ECO:0007669"/>
    <property type="project" value="UniProtKB-SubCell"/>
</dbReference>
<evidence type="ECO:0000256" key="11">
    <source>
        <dbReference type="ARBA" id="ARBA00023004"/>
    </source>
</evidence>
<evidence type="ECO:0000256" key="8">
    <source>
        <dbReference type="ARBA" id="ARBA00022824"/>
    </source>
</evidence>
<evidence type="ECO:0000256" key="7">
    <source>
        <dbReference type="ARBA" id="ARBA00022723"/>
    </source>
</evidence>
<feature type="transmembrane region" description="Helical" evidence="16">
    <location>
        <begin position="16"/>
        <end position="33"/>
    </location>
</feature>
<dbReference type="InterPro" id="IPR002401">
    <property type="entry name" value="Cyt_P450_E_grp-I"/>
</dbReference>
<dbReference type="FunFam" id="1.10.630.10:FF:000005">
    <property type="entry name" value="cytochrome P450 4F22 isoform X2"/>
    <property type="match status" value="1"/>
</dbReference>
<evidence type="ECO:0000313" key="18">
    <source>
        <dbReference type="RefSeq" id="XP_007944915.1"/>
    </source>
</evidence>
<evidence type="ECO:0000256" key="2">
    <source>
        <dbReference type="ARBA" id="ARBA00004167"/>
    </source>
</evidence>
<gene>
    <name evidence="18" type="primary">LOC103201954</name>
</gene>
<comment type="cofactor">
    <cofactor evidence="1 14">
        <name>heme</name>
        <dbReference type="ChEBI" id="CHEBI:30413"/>
    </cofactor>
</comment>
<dbReference type="Pfam" id="PF00067">
    <property type="entry name" value="p450"/>
    <property type="match status" value="1"/>
</dbReference>
<dbReference type="PANTHER" id="PTHR24291">
    <property type="entry name" value="CYTOCHROME P450 FAMILY 4"/>
    <property type="match status" value="1"/>
</dbReference>
<sequence>MESCWLEHLLNQPFCLLFLLCISLIVLQAVKLYQRRRKLLRDLNLFPAPPGHWFYGHKKFYPEKEFELYNETVEKYPCAVPIWIGPFMMFFYVYDPDYIKALLNRKDSKDTINLKILTSWLGRGLVSLEGSTWSYHRQMVKPGFHGSILKIYVTIMSESVRVMLNKWEKLITQDPHLELWEDISLMALDCIMKCAFSQQGSVQTDSTFKSYLEAVTNLGNLTYYRLYNVLHYNDLIYKFSSQAHLFYKYREVTHQHIEKVIQDRKDLYNNELKQGTTQKKRHQDFLDILLSARAENGKDFSEADLLAEVNMFLVAGYETTASAISWIFYCMAKYPEHQQRCREELRGILGDGDAITWEHLSQMSYTTMCIKECLRLYSPAVFISRLLSEPITFPDGRSLPAGVTVLLNIWALHHNPAIWEDPQVFNPLRFSKENRYKRHTYAFIPFSAGSRNCIGQQFAMMECKIALALMLLHFELVIDPSKLPQPMRRVVLKSQNGMHLILKKLH</sequence>
<keyword evidence="11 14" id="KW-0408">Iron</keyword>
<dbReference type="InterPro" id="IPR036396">
    <property type="entry name" value="Cyt_P450_sf"/>
</dbReference>
<keyword evidence="7 14" id="KW-0479">Metal-binding</keyword>
<proteinExistence type="inferred from homology"/>
<evidence type="ECO:0000256" key="13">
    <source>
        <dbReference type="ARBA" id="ARBA00023136"/>
    </source>
</evidence>
<evidence type="ECO:0000256" key="12">
    <source>
        <dbReference type="ARBA" id="ARBA00023033"/>
    </source>
</evidence>
<dbReference type="InterPro" id="IPR017972">
    <property type="entry name" value="Cyt_P450_CS"/>
</dbReference>
<keyword evidence="10 15" id="KW-0560">Oxidoreductase</keyword>
<comment type="subcellular location">
    <subcellularLocation>
        <location evidence="3">Endoplasmic reticulum membrane</location>
    </subcellularLocation>
    <subcellularLocation>
        <location evidence="2">Membrane</location>
        <topology evidence="2">Single-pass membrane protein</topology>
    </subcellularLocation>
</comment>
<reference evidence="18" key="1">
    <citation type="submission" date="2025-08" db="UniProtKB">
        <authorList>
            <consortium name="RefSeq"/>
        </authorList>
    </citation>
    <scope>IDENTIFICATION</scope>
</reference>
<evidence type="ECO:0000256" key="4">
    <source>
        <dbReference type="ARBA" id="ARBA00010617"/>
    </source>
</evidence>
<dbReference type="RefSeq" id="XP_007944915.1">
    <property type="nucleotide sequence ID" value="XM_007946724.1"/>
</dbReference>
<dbReference type="GO" id="GO:0005506">
    <property type="term" value="F:iron ion binding"/>
    <property type="evidence" value="ECO:0007669"/>
    <property type="project" value="InterPro"/>
</dbReference>
<evidence type="ECO:0000256" key="9">
    <source>
        <dbReference type="ARBA" id="ARBA00022989"/>
    </source>
</evidence>
<dbReference type="Proteomes" id="UP000694850">
    <property type="component" value="Unplaced"/>
</dbReference>
<organism evidence="17 18">
    <name type="scientific">Orycteropus afer afer</name>
    <dbReference type="NCBI Taxonomy" id="1230840"/>
    <lineage>
        <taxon>Eukaryota</taxon>
        <taxon>Metazoa</taxon>
        <taxon>Chordata</taxon>
        <taxon>Craniata</taxon>
        <taxon>Vertebrata</taxon>
        <taxon>Euteleostomi</taxon>
        <taxon>Mammalia</taxon>
        <taxon>Eutheria</taxon>
        <taxon>Afrotheria</taxon>
        <taxon>Tubulidentata</taxon>
        <taxon>Orycteropodidae</taxon>
        <taxon>Orycteropus</taxon>
    </lineage>
</organism>
<keyword evidence="17" id="KW-1185">Reference proteome</keyword>
<dbReference type="PANTHER" id="PTHR24291:SF63">
    <property type="entry name" value="CYTOCHROME P450 4X1-RELATED"/>
    <property type="match status" value="1"/>
</dbReference>
<evidence type="ECO:0000256" key="1">
    <source>
        <dbReference type="ARBA" id="ARBA00001971"/>
    </source>
</evidence>
<keyword evidence="6 16" id="KW-0812">Transmembrane</keyword>
<evidence type="ECO:0000256" key="3">
    <source>
        <dbReference type="ARBA" id="ARBA00004586"/>
    </source>
</evidence>
<evidence type="ECO:0000256" key="15">
    <source>
        <dbReference type="RuleBase" id="RU000461"/>
    </source>
</evidence>
<dbReference type="Gene3D" id="1.10.630.10">
    <property type="entry name" value="Cytochrome P450"/>
    <property type="match status" value="1"/>
</dbReference>
<dbReference type="GeneID" id="103201954"/>
<dbReference type="GO" id="GO:0020037">
    <property type="term" value="F:heme binding"/>
    <property type="evidence" value="ECO:0007669"/>
    <property type="project" value="InterPro"/>
</dbReference>
<dbReference type="SUPFAM" id="SSF48264">
    <property type="entry name" value="Cytochrome P450"/>
    <property type="match status" value="1"/>
</dbReference>